<dbReference type="EMBL" id="CAJVPP010005095">
    <property type="protein sequence ID" value="CAG8659831.1"/>
    <property type="molecule type" value="Genomic_DNA"/>
</dbReference>
<proteinExistence type="predicted"/>
<accession>A0A9N9H5D7</accession>
<dbReference type="AlphaFoldDB" id="A0A9N9H5D7"/>
<feature type="non-terminal residue" evidence="1">
    <location>
        <position position="117"/>
    </location>
</feature>
<protein>
    <submittedName>
        <fullName evidence="1">12600_t:CDS:1</fullName>
    </submittedName>
</protein>
<organism evidence="1 2">
    <name type="scientific">Funneliformis mosseae</name>
    <name type="common">Endomycorrhizal fungus</name>
    <name type="synonym">Glomus mosseae</name>
    <dbReference type="NCBI Taxonomy" id="27381"/>
    <lineage>
        <taxon>Eukaryota</taxon>
        <taxon>Fungi</taxon>
        <taxon>Fungi incertae sedis</taxon>
        <taxon>Mucoromycota</taxon>
        <taxon>Glomeromycotina</taxon>
        <taxon>Glomeromycetes</taxon>
        <taxon>Glomerales</taxon>
        <taxon>Glomeraceae</taxon>
        <taxon>Funneliformis</taxon>
    </lineage>
</organism>
<reference evidence="1" key="1">
    <citation type="submission" date="2021-06" db="EMBL/GenBank/DDBJ databases">
        <authorList>
            <person name="Kallberg Y."/>
            <person name="Tangrot J."/>
            <person name="Rosling A."/>
        </authorList>
    </citation>
    <scope>NUCLEOTIDE SEQUENCE</scope>
    <source>
        <strain evidence="1">87-6 pot B 2015</strain>
    </source>
</reference>
<evidence type="ECO:0000313" key="1">
    <source>
        <dbReference type="EMBL" id="CAG8659831.1"/>
    </source>
</evidence>
<name>A0A9N9H5D7_FUNMO</name>
<keyword evidence="2" id="KW-1185">Reference proteome</keyword>
<comment type="caution">
    <text evidence="1">The sequence shown here is derived from an EMBL/GenBank/DDBJ whole genome shotgun (WGS) entry which is preliminary data.</text>
</comment>
<dbReference type="Proteomes" id="UP000789375">
    <property type="component" value="Unassembled WGS sequence"/>
</dbReference>
<sequence length="117" mass="13109">MGCMRSFIIFVKAASETYSGSSKIIGVSLNLAKSLKFRANSPSSKQFIKKRIVTIHFSNNVTIPRKNSRFLQSIFTLTIKSKGQTVNPVASEVLYYYQVDESAKEIDSPKEPKVLND</sequence>
<evidence type="ECO:0000313" key="2">
    <source>
        <dbReference type="Proteomes" id="UP000789375"/>
    </source>
</evidence>
<gene>
    <name evidence="1" type="ORF">FMOSSE_LOCUS11883</name>
</gene>